<dbReference type="GO" id="GO:0035870">
    <property type="term" value="F:dITP diphosphatase activity"/>
    <property type="evidence" value="ECO:0007669"/>
    <property type="project" value="UniProtKB-UniRule"/>
</dbReference>
<evidence type="ECO:0000256" key="5">
    <source>
        <dbReference type="ARBA" id="ARBA00022842"/>
    </source>
</evidence>
<dbReference type="NCBIfam" id="NF011396">
    <property type="entry name" value="PRK14821.1"/>
    <property type="match status" value="1"/>
</dbReference>
<keyword evidence="2 7" id="KW-0479">Metal-binding</keyword>
<evidence type="ECO:0000256" key="8">
    <source>
        <dbReference type="RuleBase" id="RU003781"/>
    </source>
</evidence>
<feature type="binding site" evidence="7">
    <location>
        <begin position="168"/>
        <end position="169"/>
    </location>
    <ligand>
        <name>substrate</name>
    </ligand>
</feature>
<dbReference type="CDD" id="cd00515">
    <property type="entry name" value="HAM1"/>
    <property type="match status" value="1"/>
</dbReference>
<proteinExistence type="inferred from homology"/>
<feature type="binding site" evidence="7">
    <location>
        <position position="36"/>
    </location>
    <ligand>
        <name>Mg(2+)</name>
        <dbReference type="ChEBI" id="CHEBI:18420"/>
    </ligand>
</feature>
<name>A0A7C3WSB8_THEPE</name>
<dbReference type="SUPFAM" id="SSF52972">
    <property type="entry name" value="ITPase-like"/>
    <property type="match status" value="1"/>
</dbReference>
<feature type="binding site" evidence="7">
    <location>
        <position position="163"/>
    </location>
    <ligand>
        <name>substrate</name>
    </ligand>
</feature>
<comment type="function">
    <text evidence="7">Pyrophosphatase that catalyzes the hydrolysis of nucleoside triphosphates to their monophosphate derivatives, with a high preference for the non-canonical purine nucleotides XTP (xanthosine triphosphate), dITP (deoxyinosine triphosphate) and ITP. Seems to function as a house-cleaning enzyme that removes non-canonical purine nucleotides from the nucleotide pool, thus preventing their incorporation into DNA/RNA and avoiding chromosomal lesions.</text>
</comment>
<comment type="catalytic activity">
    <reaction evidence="7">
        <text>XTP + H2O = XMP + diphosphate + H(+)</text>
        <dbReference type="Rhea" id="RHEA:28610"/>
        <dbReference type="ChEBI" id="CHEBI:15377"/>
        <dbReference type="ChEBI" id="CHEBI:15378"/>
        <dbReference type="ChEBI" id="CHEBI:33019"/>
        <dbReference type="ChEBI" id="CHEBI:57464"/>
        <dbReference type="ChEBI" id="CHEBI:61314"/>
        <dbReference type="EC" id="3.6.1.66"/>
    </reaction>
</comment>
<protein>
    <recommendedName>
        <fullName evidence="7">dITP/XTP pyrophosphatase</fullName>
        <ecNumber evidence="7">3.6.1.66</ecNumber>
    </recommendedName>
    <alternativeName>
        <fullName evidence="7">Non-canonical purine NTP pyrophosphatase</fullName>
    </alternativeName>
    <alternativeName>
        <fullName evidence="7">Non-standard purine NTP pyrophosphatase</fullName>
    </alternativeName>
    <alternativeName>
        <fullName evidence="7">Nucleoside-triphosphate diphosphatase</fullName>
    </alternativeName>
    <alternativeName>
        <fullName evidence="7">Nucleoside-triphosphate pyrophosphatase</fullName>
        <shortName evidence="7">NTPase</shortName>
    </alternativeName>
</protein>
<evidence type="ECO:0000256" key="4">
    <source>
        <dbReference type="ARBA" id="ARBA00022801"/>
    </source>
</evidence>
<evidence type="ECO:0000256" key="3">
    <source>
        <dbReference type="ARBA" id="ARBA00022741"/>
    </source>
</evidence>
<sequence>MKIYLATGNRAKAAEMISVLAGFGITAEVVPLKKLEIQSESLEEIARVAAEHLPPMDAPVVVEDAGLFVDALNGFPGPYSHYVYKTLGCRGLLKLLEGVKERRACFRSVVAVKTPSGRVEVFTGETWGVITHEEKGDKGFGFDPIFQPEGSERTFAEMNLEEKNMWSHRGKAVRKLALWLLERCTPGAPA</sequence>
<comment type="catalytic activity">
    <reaction evidence="7">
        <text>dITP + H2O = dIMP + diphosphate + H(+)</text>
        <dbReference type="Rhea" id="RHEA:28342"/>
        <dbReference type="ChEBI" id="CHEBI:15377"/>
        <dbReference type="ChEBI" id="CHEBI:15378"/>
        <dbReference type="ChEBI" id="CHEBI:33019"/>
        <dbReference type="ChEBI" id="CHEBI:61194"/>
        <dbReference type="ChEBI" id="CHEBI:61382"/>
        <dbReference type="EC" id="3.6.1.66"/>
    </reaction>
</comment>
<dbReference type="InterPro" id="IPR020922">
    <property type="entry name" value="dITP/XTP_pyrophosphatase"/>
</dbReference>
<keyword evidence="6 7" id="KW-0546">Nucleotide metabolism</keyword>
<dbReference type="InterPro" id="IPR029001">
    <property type="entry name" value="ITPase-like_fam"/>
</dbReference>
<dbReference type="PANTHER" id="PTHR11067">
    <property type="entry name" value="INOSINE TRIPHOSPHATE PYROPHOSPHATASE/HAM1 PROTEIN"/>
    <property type="match status" value="1"/>
</dbReference>
<keyword evidence="5 7" id="KW-0460">Magnesium</keyword>
<dbReference type="GO" id="GO:0000166">
    <property type="term" value="F:nucleotide binding"/>
    <property type="evidence" value="ECO:0007669"/>
    <property type="project" value="UniProtKB-KW"/>
</dbReference>
<keyword evidence="3 7" id="KW-0547">Nucleotide-binding</keyword>
<evidence type="ECO:0000256" key="1">
    <source>
        <dbReference type="ARBA" id="ARBA00008023"/>
    </source>
</evidence>
<organism evidence="9">
    <name type="scientific">Thermofilum pendens</name>
    <dbReference type="NCBI Taxonomy" id="2269"/>
    <lineage>
        <taxon>Archaea</taxon>
        <taxon>Thermoproteota</taxon>
        <taxon>Thermoprotei</taxon>
        <taxon>Thermofilales</taxon>
        <taxon>Thermofilaceae</taxon>
        <taxon>Thermofilum</taxon>
    </lineage>
</organism>
<feature type="binding site" evidence="7">
    <location>
        <position position="64"/>
    </location>
    <ligand>
        <name>Mg(2+)</name>
        <dbReference type="ChEBI" id="CHEBI:18420"/>
    </ligand>
</feature>
<dbReference type="GO" id="GO:0017111">
    <property type="term" value="F:ribonucleoside triphosphate phosphatase activity"/>
    <property type="evidence" value="ECO:0007669"/>
    <property type="project" value="InterPro"/>
</dbReference>
<comment type="catalytic activity">
    <reaction evidence="7">
        <text>ITP + H2O = IMP + diphosphate + H(+)</text>
        <dbReference type="Rhea" id="RHEA:29399"/>
        <dbReference type="ChEBI" id="CHEBI:15377"/>
        <dbReference type="ChEBI" id="CHEBI:15378"/>
        <dbReference type="ChEBI" id="CHEBI:33019"/>
        <dbReference type="ChEBI" id="CHEBI:58053"/>
        <dbReference type="ChEBI" id="CHEBI:61402"/>
        <dbReference type="EC" id="3.6.1.66"/>
    </reaction>
</comment>
<evidence type="ECO:0000256" key="7">
    <source>
        <dbReference type="HAMAP-Rule" id="MF_01405"/>
    </source>
</evidence>
<feature type="active site" description="Proton acceptor" evidence="7">
    <location>
        <position position="64"/>
    </location>
</feature>
<dbReference type="GO" id="GO:0046872">
    <property type="term" value="F:metal ion binding"/>
    <property type="evidence" value="ECO:0007669"/>
    <property type="project" value="UniProtKB-KW"/>
</dbReference>
<dbReference type="AlphaFoldDB" id="A0A7C3WSB8"/>
<dbReference type="EMBL" id="DTIB01000017">
    <property type="protein sequence ID" value="HGB24566.1"/>
    <property type="molecule type" value="Genomic_DNA"/>
</dbReference>
<comment type="cofactor">
    <cofactor evidence="7">
        <name>Mg(2+)</name>
        <dbReference type="ChEBI" id="CHEBI:18420"/>
    </cofactor>
    <text evidence="7">Binds 1 Mg(2+) ion per subunit.</text>
</comment>
<accession>A0A7C3WSB8</accession>
<evidence type="ECO:0000256" key="2">
    <source>
        <dbReference type="ARBA" id="ARBA00022723"/>
    </source>
</evidence>
<dbReference type="GO" id="GO:0036222">
    <property type="term" value="F:XTP diphosphatase activity"/>
    <property type="evidence" value="ECO:0007669"/>
    <property type="project" value="UniProtKB-UniRule"/>
</dbReference>
<dbReference type="GO" id="GO:0036220">
    <property type="term" value="F:ITP diphosphatase activity"/>
    <property type="evidence" value="ECO:0007669"/>
    <property type="project" value="UniProtKB-UniRule"/>
</dbReference>
<dbReference type="HAMAP" id="MF_01405">
    <property type="entry name" value="Non_canon_purine_NTPase"/>
    <property type="match status" value="1"/>
</dbReference>
<dbReference type="GO" id="GO:0009146">
    <property type="term" value="P:purine nucleoside triphosphate catabolic process"/>
    <property type="evidence" value="ECO:0007669"/>
    <property type="project" value="UniProtKB-UniRule"/>
</dbReference>
<feature type="binding site" evidence="7">
    <location>
        <begin position="7"/>
        <end position="12"/>
    </location>
    <ligand>
        <name>substrate</name>
    </ligand>
</feature>
<comment type="similarity">
    <text evidence="1 7 8">Belongs to the HAM1 NTPase family.</text>
</comment>
<dbReference type="PANTHER" id="PTHR11067:SF9">
    <property type="entry name" value="INOSINE TRIPHOSPHATE PYROPHOSPHATASE"/>
    <property type="match status" value="1"/>
</dbReference>
<dbReference type="Gene3D" id="3.90.950.10">
    <property type="match status" value="1"/>
</dbReference>
<evidence type="ECO:0000256" key="6">
    <source>
        <dbReference type="ARBA" id="ARBA00023080"/>
    </source>
</evidence>
<dbReference type="NCBIfam" id="TIGR00042">
    <property type="entry name" value="RdgB/HAM1 family non-canonical purine NTP pyrophosphatase"/>
    <property type="match status" value="1"/>
</dbReference>
<dbReference type="GO" id="GO:0005737">
    <property type="term" value="C:cytoplasm"/>
    <property type="evidence" value="ECO:0007669"/>
    <property type="project" value="TreeGrafter"/>
</dbReference>
<evidence type="ECO:0000313" key="9">
    <source>
        <dbReference type="EMBL" id="HGB24566.1"/>
    </source>
</evidence>
<dbReference type="GO" id="GO:0009117">
    <property type="term" value="P:nucleotide metabolic process"/>
    <property type="evidence" value="ECO:0007669"/>
    <property type="project" value="UniProtKB-KW"/>
</dbReference>
<dbReference type="InterPro" id="IPR002637">
    <property type="entry name" value="RdgB/HAM1"/>
</dbReference>
<feature type="binding site" evidence="7">
    <location>
        <position position="65"/>
    </location>
    <ligand>
        <name>substrate</name>
    </ligand>
</feature>
<feature type="binding site" evidence="7">
    <location>
        <begin position="140"/>
        <end position="143"/>
    </location>
    <ligand>
        <name>substrate</name>
    </ligand>
</feature>
<keyword evidence="4 7" id="KW-0378">Hydrolase</keyword>
<comment type="subunit">
    <text evidence="7">Homodimer.</text>
</comment>
<dbReference type="EC" id="3.6.1.66" evidence="7"/>
<dbReference type="Pfam" id="PF01725">
    <property type="entry name" value="Ham1p_like"/>
    <property type="match status" value="1"/>
</dbReference>
<reference evidence="9" key="1">
    <citation type="journal article" date="2020" name="mSystems">
        <title>Genome- and Community-Level Interaction Insights into Carbon Utilization and Element Cycling Functions of Hydrothermarchaeota in Hydrothermal Sediment.</title>
        <authorList>
            <person name="Zhou Z."/>
            <person name="Liu Y."/>
            <person name="Xu W."/>
            <person name="Pan J."/>
            <person name="Luo Z.H."/>
            <person name="Li M."/>
        </authorList>
    </citation>
    <scope>NUCLEOTIDE SEQUENCE [LARGE SCALE GENOMIC DNA]</scope>
    <source>
        <strain evidence="9">SpSt-8</strain>
    </source>
</reference>
<comment type="caution">
    <text evidence="9">The sequence shown here is derived from an EMBL/GenBank/DDBJ whole genome shotgun (WGS) entry which is preliminary data.</text>
</comment>
<gene>
    <name evidence="9" type="ORF">ENV88_00625</name>
</gene>